<sequence>MSRYEKEGVIGSGTFGSVWLVKSKLSRHTYVMKEINLKSLTEKERKQAITEVAVLSKCKHKHIIRYKEAIVEQNLMLSIVMEYAEGGDLHASILRQKGVPFSEHRVISWFIQICLALQYIHFENILHRDLKTQNIFLTRNNLVKVGDFGISRVLKCPEELAETAIGTPYYLSPEVYQRKPYNHKSDIWALGCILFELSALEQAFKAEDFMHLVTLIIKGNRKELPRHCCSLIRDLVDALLKNDPKERPSIEEILANRSLQPYLSDYMLTYSTRESYLPVLISPKEPTSRRGSASDVFQNLQDISMKRTASVSTLNPRTARKKSANKPEINGKSPSKLLSSRSSSMALPETKNETSNEINDRTFNVSKPKFTFRLDKAKQSYLTLSCDNYSAPSPQRLVRPPSKLCKSEDATLSEIDYGYQSEEMNSNSSSVNSCASNSQYKLRKDEMNRGFCMSEDEEFLSNDSPKETKSNNAHQKCHHSQCHQCMLDMLWRNRIRYCVQGSVNADEYRRLRHKLLTLYKEELFKQIHQSLLRDWERNENPNNLLSMMHSLNYEQVQSLPLMMQLVQLDILMKPKQNGQKYSQDIRT</sequence>
<evidence type="ECO:0000256" key="1">
    <source>
        <dbReference type="ARBA" id="ARBA00010886"/>
    </source>
</evidence>
<comment type="caution">
    <text evidence="13">The sequence shown here is derived from an EMBL/GenBank/DDBJ whole genome shotgun (WGS) entry which is preliminary data.</text>
</comment>
<evidence type="ECO:0000256" key="8">
    <source>
        <dbReference type="ARBA" id="ARBA00047899"/>
    </source>
</evidence>
<gene>
    <name evidence="13" type="primary">Nek1</name>
    <name evidence="13" type="ORF">CDAR_449271</name>
</gene>
<dbReference type="Gene3D" id="1.10.510.10">
    <property type="entry name" value="Transferase(Phosphotransferase) domain 1"/>
    <property type="match status" value="1"/>
</dbReference>
<dbReference type="PANTHER" id="PTHR44899">
    <property type="entry name" value="CAMK FAMILY PROTEIN KINASE"/>
    <property type="match status" value="1"/>
</dbReference>
<evidence type="ECO:0000256" key="3">
    <source>
        <dbReference type="ARBA" id="ARBA00022527"/>
    </source>
</evidence>
<evidence type="ECO:0000313" key="13">
    <source>
        <dbReference type="EMBL" id="GIY11973.1"/>
    </source>
</evidence>
<dbReference type="CDD" id="cd08215">
    <property type="entry name" value="STKc_Nek"/>
    <property type="match status" value="1"/>
</dbReference>
<evidence type="ECO:0000313" key="14">
    <source>
        <dbReference type="Proteomes" id="UP001054837"/>
    </source>
</evidence>
<protein>
    <recommendedName>
        <fullName evidence="2">non-specific serine/threonine protein kinase</fullName>
        <ecNumber evidence="2">2.7.11.1</ecNumber>
    </recommendedName>
</protein>
<comment type="catalytic activity">
    <reaction evidence="9">
        <text>L-seryl-[protein] + ATP = O-phospho-L-seryl-[protein] + ADP + H(+)</text>
        <dbReference type="Rhea" id="RHEA:17989"/>
        <dbReference type="Rhea" id="RHEA-COMP:9863"/>
        <dbReference type="Rhea" id="RHEA-COMP:11604"/>
        <dbReference type="ChEBI" id="CHEBI:15378"/>
        <dbReference type="ChEBI" id="CHEBI:29999"/>
        <dbReference type="ChEBI" id="CHEBI:30616"/>
        <dbReference type="ChEBI" id="CHEBI:83421"/>
        <dbReference type="ChEBI" id="CHEBI:456216"/>
        <dbReference type="EC" id="2.7.11.1"/>
    </reaction>
</comment>
<feature type="region of interest" description="Disordered" evidence="11">
    <location>
        <begin position="308"/>
        <end position="357"/>
    </location>
</feature>
<dbReference type="FunFam" id="3.30.200.20:FF:000097">
    <property type="entry name" value="Probable serine/threonine-protein kinase nek1"/>
    <property type="match status" value="1"/>
</dbReference>
<dbReference type="InterPro" id="IPR000719">
    <property type="entry name" value="Prot_kinase_dom"/>
</dbReference>
<dbReference type="InterPro" id="IPR008271">
    <property type="entry name" value="Ser/Thr_kinase_AS"/>
</dbReference>
<evidence type="ECO:0000256" key="9">
    <source>
        <dbReference type="ARBA" id="ARBA00048679"/>
    </source>
</evidence>
<evidence type="ECO:0000256" key="6">
    <source>
        <dbReference type="ARBA" id="ARBA00022777"/>
    </source>
</evidence>
<evidence type="ECO:0000256" key="11">
    <source>
        <dbReference type="SAM" id="MobiDB-lite"/>
    </source>
</evidence>
<evidence type="ECO:0000256" key="2">
    <source>
        <dbReference type="ARBA" id="ARBA00012513"/>
    </source>
</evidence>
<dbReference type="PANTHER" id="PTHR44899:SF3">
    <property type="entry name" value="SERINE_THREONINE-PROTEIN KINASE NEK1"/>
    <property type="match status" value="1"/>
</dbReference>
<dbReference type="AlphaFoldDB" id="A0AAV4QW77"/>
<dbReference type="Proteomes" id="UP001054837">
    <property type="component" value="Unassembled WGS sequence"/>
</dbReference>
<keyword evidence="6" id="KW-0418">Kinase</keyword>
<evidence type="ECO:0000256" key="5">
    <source>
        <dbReference type="ARBA" id="ARBA00022741"/>
    </source>
</evidence>
<dbReference type="SMART" id="SM00220">
    <property type="entry name" value="S_TKc"/>
    <property type="match status" value="1"/>
</dbReference>
<comment type="catalytic activity">
    <reaction evidence="8">
        <text>L-threonyl-[protein] + ATP = O-phospho-L-threonyl-[protein] + ADP + H(+)</text>
        <dbReference type="Rhea" id="RHEA:46608"/>
        <dbReference type="Rhea" id="RHEA-COMP:11060"/>
        <dbReference type="Rhea" id="RHEA-COMP:11605"/>
        <dbReference type="ChEBI" id="CHEBI:15378"/>
        <dbReference type="ChEBI" id="CHEBI:30013"/>
        <dbReference type="ChEBI" id="CHEBI:30616"/>
        <dbReference type="ChEBI" id="CHEBI:61977"/>
        <dbReference type="ChEBI" id="CHEBI:456216"/>
        <dbReference type="EC" id="2.7.11.1"/>
    </reaction>
</comment>
<feature type="binding site" evidence="10">
    <location>
        <position position="33"/>
    </location>
    <ligand>
        <name>ATP</name>
        <dbReference type="ChEBI" id="CHEBI:30616"/>
    </ligand>
</feature>
<dbReference type="SUPFAM" id="SSF56112">
    <property type="entry name" value="Protein kinase-like (PK-like)"/>
    <property type="match status" value="1"/>
</dbReference>
<keyword evidence="7 10" id="KW-0067">ATP-binding</keyword>
<dbReference type="PROSITE" id="PS00107">
    <property type="entry name" value="PROTEIN_KINASE_ATP"/>
    <property type="match status" value="1"/>
</dbReference>
<accession>A0AAV4QW77</accession>
<keyword evidence="5 10" id="KW-0547">Nucleotide-binding</keyword>
<evidence type="ECO:0000256" key="10">
    <source>
        <dbReference type="PROSITE-ProRule" id="PRU10141"/>
    </source>
</evidence>
<keyword evidence="3" id="KW-0723">Serine/threonine-protein kinase</keyword>
<comment type="similarity">
    <text evidence="1">Belongs to the protein kinase superfamily. NEK Ser/Thr protein kinase family. NIMA subfamily.</text>
</comment>
<dbReference type="GO" id="GO:0005524">
    <property type="term" value="F:ATP binding"/>
    <property type="evidence" value="ECO:0007669"/>
    <property type="project" value="UniProtKB-UniRule"/>
</dbReference>
<dbReference type="InterPro" id="IPR051131">
    <property type="entry name" value="NEK_Ser/Thr_kinase_NIMA"/>
</dbReference>
<keyword evidence="4" id="KW-0808">Transferase</keyword>
<evidence type="ECO:0000256" key="4">
    <source>
        <dbReference type="ARBA" id="ARBA00022679"/>
    </source>
</evidence>
<dbReference type="PROSITE" id="PS00108">
    <property type="entry name" value="PROTEIN_KINASE_ST"/>
    <property type="match status" value="1"/>
</dbReference>
<dbReference type="InterPro" id="IPR017441">
    <property type="entry name" value="Protein_kinase_ATP_BS"/>
</dbReference>
<evidence type="ECO:0000256" key="7">
    <source>
        <dbReference type="ARBA" id="ARBA00022840"/>
    </source>
</evidence>
<dbReference type="Gene3D" id="3.30.200.20">
    <property type="entry name" value="Phosphorylase Kinase, domain 1"/>
    <property type="match status" value="1"/>
</dbReference>
<proteinExistence type="inferred from homology"/>
<dbReference type="PROSITE" id="PS50011">
    <property type="entry name" value="PROTEIN_KINASE_DOM"/>
    <property type="match status" value="1"/>
</dbReference>
<dbReference type="EMBL" id="BPLQ01004987">
    <property type="protein sequence ID" value="GIY11973.1"/>
    <property type="molecule type" value="Genomic_DNA"/>
</dbReference>
<evidence type="ECO:0000259" key="12">
    <source>
        <dbReference type="PROSITE" id="PS50011"/>
    </source>
</evidence>
<dbReference type="GO" id="GO:0004674">
    <property type="term" value="F:protein serine/threonine kinase activity"/>
    <property type="evidence" value="ECO:0007669"/>
    <property type="project" value="UniProtKB-KW"/>
</dbReference>
<organism evidence="13 14">
    <name type="scientific">Caerostris darwini</name>
    <dbReference type="NCBI Taxonomy" id="1538125"/>
    <lineage>
        <taxon>Eukaryota</taxon>
        <taxon>Metazoa</taxon>
        <taxon>Ecdysozoa</taxon>
        <taxon>Arthropoda</taxon>
        <taxon>Chelicerata</taxon>
        <taxon>Arachnida</taxon>
        <taxon>Araneae</taxon>
        <taxon>Araneomorphae</taxon>
        <taxon>Entelegynae</taxon>
        <taxon>Araneoidea</taxon>
        <taxon>Araneidae</taxon>
        <taxon>Caerostris</taxon>
    </lineage>
</organism>
<dbReference type="Pfam" id="PF00069">
    <property type="entry name" value="Pkinase"/>
    <property type="match status" value="1"/>
</dbReference>
<dbReference type="EC" id="2.7.11.1" evidence="2"/>
<name>A0AAV4QW77_9ARAC</name>
<keyword evidence="14" id="KW-1185">Reference proteome</keyword>
<feature type="domain" description="Protein kinase" evidence="12">
    <location>
        <begin position="4"/>
        <end position="263"/>
    </location>
</feature>
<dbReference type="InterPro" id="IPR011009">
    <property type="entry name" value="Kinase-like_dom_sf"/>
</dbReference>
<feature type="compositionally biased region" description="Low complexity" evidence="11">
    <location>
        <begin position="332"/>
        <end position="344"/>
    </location>
</feature>
<reference evidence="13 14" key="1">
    <citation type="submission" date="2021-06" db="EMBL/GenBank/DDBJ databases">
        <title>Caerostris darwini draft genome.</title>
        <authorList>
            <person name="Kono N."/>
            <person name="Arakawa K."/>
        </authorList>
    </citation>
    <scope>NUCLEOTIDE SEQUENCE [LARGE SCALE GENOMIC DNA]</scope>
</reference>